<dbReference type="Gene3D" id="3.10.105.10">
    <property type="entry name" value="Dipeptide-binding Protein, Domain 3"/>
    <property type="match status" value="1"/>
</dbReference>
<dbReference type="Gene3D" id="3.40.190.10">
    <property type="entry name" value="Periplasmic binding protein-like II"/>
    <property type="match status" value="1"/>
</dbReference>
<dbReference type="EMBL" id="CAEZSG010000048">
    <property type="protein sequence ID" value="CAB4535332.1"/>
    <property type="molecule type" value="Genomic_DNA"/>
</dbReference>
<dbReference type="PANTHER" id="PTHR30290">
    <property type="entry name" value="PERIPLASMIC BINDING COMPONENT OF ABC TRANSPORTER"/>
    <property type="match status" value="1"/>
</dbReference>
<dbReference type="GO" id="GO:0015833">
    <property type="term" value="P:peptide transport"/>
    <property type="evidence" value="ECO:0007669"/>
    <property type="project" value="TreeGrafter"/>
</dbReference>
<name>A0A6J6B897_9ZZZZ</name>
<dbReference type="PANTHER" id="PTHR30290:SF65">
    <property type="entry name" value="MONOACYL PHOSPHATIDYLINOSITOL TETRAMANNOSIDE-BINDING PROTEIN LPQW-RELATED"/>
    <property type="match status" value="1"/>
</dbReference>
<reference evidence="2" key="1">
    <citation type="submission" date="2020-05" db="EMBL/GenBank/DDBJ databases">
        <authorList>
            <person name="Chiriac C."/>
            <person name="Salcher M."/>
            <person name="Ghai R."/>
            <person name="Kavagutti S V."/>
        </authorList>
    </citation>
    <scope>NUCLEOTIDE SEQUENCE</scope>
</reference>
<dbReference type="InterPro" id="IPR000914">
    <property type="entry name" value="SBP_5_dom"/>
</dbReference>
<sequence length="602" mass="65013">MKTKRILASVAAVGASVIVLSGCALPYQSQVIEGTSISVAWNDIASEFNSASASGNNVANSIPLYIANSGFNYYNATPELVLQEQFGTYEKTSDEPLTVKYTINDAVTWSDGVAVDGADMLLSWVAGFGFFKNADDSYLFLHAAPRDDLASTIPTVDGKTLEFSYDKAYVDWEINFGVGVSAHGTVMMAYPEITDPAEAKAKFIEAVMTGDEAWLAPVAVAWNTGYQKTDATAEETDPTTGSLKNLFLSNGPYRVEEVVTDDHVTLVANPLYTWGPSPKYERITIREIADPTAAVQAVDNGDVQAASGQPTADLLALVQGLQNGSYAGGDEAAYEHVDLTFNNGGPFDPATYDGDAAKALAVRQAFLLTIPRDQILETIIKPLNENAQLRNSLLTIPGSPNYEAIVAANGSDFYSGTDAERVEKAKGILADAGIKAPIDVKFWYPTGNVRRQQELELIQANSLQAGFNVIDTSEPNWEFTDPSVYEINPHDAVIFAWSSTSLAITGNDQQYGTGKPSNFQDYSNTTVDENLSALETELDPAKQVELQTAVEAALWGDAASLPIFQFPGLTWWDNGLAGVVNNPLSPNYFWNFWEWAPAAAAQ</sequence>
<evidence type="ECO:0000259" key="1">
    <source>
        <dbReference type="Pfam" id="PF00496"/>
    </source>
</evidence>
<dbReference type="CDD" id="cd08501">
    <property type="entry name" value="PBP2_Lpqw"/>
    <property type="match status" value="1"/>
</dbReference>
<protein>
    <submittedName>
        <fullName evidence="2">Unannotated protein</fullName>
    </submittedName>
</protein>
<dbReference type="InterPro" id="IPR039424">
    <property type="entry name" value="SBP_5"/>
</dbReference>
<organism evidence="2">
    <name type="scientific">freshwater metagenome</name>
    <dbReference type="NCBI Taxonomy" id="449393"/>
    <lineage>
        <taxon>unclassified sequences</taxon>
        <taxon>metagenomes</taxon>
        <taxon>ecological metagenomes</taxon>
    </lineage>
</organism>
<dbReference type="PROSITE" id="PS51257">
    <property type="entry name" value="PROKAR_LIPOPROTEIN"/>
    <property type="match status" value="1"/>
</dbReference>
<dbReference type="AlphaFoldDB" id="A0A6J6B897"/>
<dbReference type="GO" id="GO:1904680">
    <property type="term" value="F:peptide transmembrane transporter activity"/>
    <property type="evidence" value="ECO:0007669"/>
    <property type="project" value="TreeGrafter"/>
</dbReference>
<feature type="domain" description="Solute-binding protein family 5" evidence="1">
    <location>
        <begin position="90"/>
        <end position="500"/>
    </location>
</feature>
<proteinExistence type="predicted"/>
<dbReference type="Pfam" id="PF00496">
    <property type="entry name" value="SBP_bac_5"/>
    <property type="match status" value="1"/>
</dbReference>
<gene>
    <name evidence="2" type="ORF">UFOPK1413_00431</name>
</gene>
<accession>A0A6J6B897</accession>
<evidence type="ECO:0000313" key="2">
    <source>
        <dbReference type="EMBL" id="CAB4535332.1"/>
    </source>
</evidence>
<dbReference type="Gene3D" id="3.90.76.10">
    <property type="entry name" value="Dipeptide-binding Protein, Domain 1"/>
    <property type="match status" value="1"/>
</dbReference>
<dbReference type="SUPFAM" id="SSF53850">
    <property type="entry name" value="Periplasmic binding protein-like II"/>
    <property type="match status" value="1"/>
</dbReference>